<proteinExistence type="predicted"/>
<dbReference type="Proteomes" id="UP001290455">
    <property type="component" value="Unassembled WGS sequence"/>
</dbReference>
<dbReference type="InterPro" id="IPR040680">
    <property type="entry name" value="DUF5643"/>
</dbReference>
<evidence type="ECO:0000259" key="2">
    <source>
        <dbReference type="Pfam" id="PF18705"/>
    </source>
</evidence>
<dbReference type="Pfam" id="PF13786">
    <property type="entry name" value="DUF4179"/>
    <property type="match status" value="1"/>
</dbReference>
<feature type="domain" description="DUF4179" evidence="1">
    <location>
        <begin position="41"/>
        <end position="133"/>
    </location>
</feature>
<organism evidence="3 4">
    <name type="scientific">Robertmurraya mangrovi</name>
    <dbReference type="NCBI Taxonomy" id="3098077"/>
    <lineage>
        <taxon>Bacteria</taxon>
        <taxon>Bacillati</taxon>
        <taxon>Bacillota</taxon>
        <taxon>Bacilli</taxon>
        <taxon>Bacillales</taxon>
        <taxon>Bacillaceae</taxon>
        <taxon>Robertmurraya</taxon>
    </lineage>
</organism>
<dbReference type="EMBL" id="JAXOFX010000003">
    <property type="protein sequence ID" value="MDZ5471592.1"/>
    <property type="molecule type" value="Genomic_DNA"/>
</dbReference>
<reference evidence="3 4" key="1">
    <citation type="submission" date="2023-11" db="EMBL/GenBank/DDBJ databases">
        <title>Bacillus jintuensis, isolated from a mudflat on the Beibu Gulf coast.</title>
        <authorList>
            <person name="Li M."/>
        </authorList>
    </citation>
    <scope>NUCLEOTIDE SEQUENCE [LARGE SCALE GENOMIC DNA]</scope>
    <source>
        <strain evidence="3 4">31A1R</strain>
    </source>
</reference>
<feature type="domain" description="DUF5643" evidence="2">
    <location>
        <begin position="213"/>
        <end position="318"/>
    </location>
</feature>
<name>A0ABU5IWT0_9BACI</name>
<evidence type="ECO:0000313" key="3">
    <source>
        <dbReference type="EMBL" id="MDZ5471592.1"/>
    </source>
</evidence>
<dbReference type="InterPro" id="IPR025436">
    <property type="entry name" value="DUF4179"/>
</dbReference>
<keyword evidence="4" id="KW-1185">Reference proteome</keyword>
<protein>
    <submittedName>
        <fullName evidence="3">DUF4179 domain-containing protein</fullName>
    </submittedName>
</protein>
<comment type="caution">
    <text evidence="3">The sequence shown here is derived from an EMBL/GenBank/DDBJ whole genome shotgun (WGS) entry which is preliminary data.</text>
</comment>
<dbReference type="Gene3D" id="2.60.40.1640">
    <property type="entry name" value="Conserved domain protein"/>
    <property type="match status" value="1"/>
</dbReference>
<accession>A0ABU5IWT0</accession>
<sequence>MNKEFPEFKKEMDKINVPMDKLDSIISNTVKMNKPRVSRVKKYMIYSSSAAMLGIGLLAGSAFVSPTMAKVVSNIPVIGSIFNEIGDKGLQTASIEGLTQQVNQTVKNKGISLSINEVLYDGTRLSLAYTHESLLALGDLERPVIKINGKEINFASSNKGALESPSKYNGILEIMPTEELPAGFDMSITFDSVGVIPGKWAYKFPVELSNEVEVVRPNISTDLLGAKLTIDAIKSGPAGLDLHASIKNSFDKKRFDPNSISFQIFDEKGQALDSLNSMGSGESNDGIEVTKVKNLFEPIKEGTKNLTIIPYIAWSDINSVEVSRVLNKESLPLTLDKGDLGKIIISKITESKDEITVEYNVESNYLHDQHIYFNRIWLTDGKGDSLHLDQHPSAELVENNVFRQTFKKSDEMSIHTEKLTESVMFEAIKITLP</sequence>
<dbReference type="RefSeq" id="WP_322445881.1">
    <property type="nucleotide sequence ID" value="NZ_JAXOFX010000003.1"/>
</dbReference>
<dbReference type="Pfam" id="PF18705">
    <property type="entry name" value="DUF5643"/>
    <property type="match status" value="1"/>
</dbReference>
<gene>
    <name evidence="3" type="ORF">SM124_07505</name>
</gene>
<evidence type="ECO:0000313" key="4">
    <source>
        <dbReference type="Proteomes" id="UP001290455"/>
    </source>
</evidence>
<evidence type="ECO:0000259" key="1">
    <source>
        <dbReference type="Pfam" id="PF13786"/>
    </source>
</evidence>
<dbReference type="Gene3D" id="2.60.40.1630">
    <property type="entry name" value="bacillus anthracis domain"/>
    <property type="match status" value="1"/>
</dbReference>